<reference evidence="3 4" key="1">
    <citation type="submission" date="2021-01" db="EMBL/GenBank/DDBJ databases">
        <title>Cercospora kikuchii MAFF 305040 whole genome shotgun sequence.</title>
        <authorList>
            <person name="Kashiwa T."/>
            <person name="Suzuki T."/>
        </authorList>
    </citation>
    <scope>NUCLEOTIDE SEQUENCE [LARGE SCALE GENOMIC DNA]</scope>
    <source>
        <strain evidence="3 4">MAFF 305040</strain>
    </source>
</reference>
<keyword evidence="4" id="KW-1185">Reference proteome</keyword>
<accession>A0A9P3CTV6</accession>
<dbReference type="EMBL" id="BOLY01000005">
    <property type="protein sequence ID" value="GIZ45640.1"/>
    <property type="molecule type" value="Genomic_DNA"/>
</dbReference>
<evidence type="ECO:0000259" key="2">
    <source>
        <dbReference type="Pfam" id="PF06985"/>
    </source>
</evidence>
<dbReference type="AlphaFoldDB" id="A0A9P3CTV6"/>
<dbReference type="InterPro" id="IPR010730">
    <property type="entry name" value="HET"/>
</dbReference>
<feature type="compositionally biased region" description="Basic and acidic residues" evidence="1">
    <location>
        <begin position="1"/>
        <end position="14"/>
    </location>
</feature>
<dbReference type="PANTHER" id="PTHR24148">
    <property type="entry name" value="ANKYRIN REPEAT DOMAIN-CONTAINING PROTEIN 39 HOMOLOG-RELATED"/>
    <property type="match status" value="1"/>
</dbReference>
<name>A0A9P3CTV6_9PEZI</name>
<dbReference type="OrthoDB" id="3921930at2759"/>
<organism evidence="3 4">
    <name type="scientific">Cercospora kikuchii</name>
    <dbReference type="NCBI Taxonomy" id="84275"/>
    <lineage>
        <taxon>Eukaryota</taxon>
        <taxon>Fungi</taxon>
        <taxon>Dikarya</taxon>
        <taxon>Ascomycota</taxon>
        <taxon>Pezizomycotina</taxon>
        <taxon>Dothideomycetes</taxon>
        <taxon>Dothideomycetidae</taxon>
        <taxon>Mycosphaerellales</taxon>
        <taxon>Mycosphaerellaceae</taxon>
        <taxon>Cercospora</taxon>
    </lineage>
</organism>
<protein>
    <recommendedName>
        <fullName evidence="2">Heterokaryon incompatibility domain-containing protein</fullName>
    </recommendedName>
</protein>
<dbReference type="PANTHER" id="PTHR24148:SF73">
    <property type="entry name" value="HET DOMAIN PROTEIN (AFU_ORTHOLOGUE AFUA_8G01020)"/>
    <property type="match status" value="1"/>
</dbReference>
<comment type="caution">
    <text evidence="3">The sequence shown here is derived from an EMBL/GenBank/DDBJ whole genome shotgun (WGS) entry which is preliminary data.</text>
</comment>
<dbReference type="InterPro" id="IPR052895">
    <property type="entry name" value="HetReg/Transcr_Mod"/>
</dbReference>
<evidence type="ECO:0000313" key="3">
    <source>
        <dbReference type="EMBL" id="GIZ45640.1"/>
    </source>
</evidence>
<evidence type="ECO:0000313" key="4">
    <source>
        <dbReference type="Proteomes" id="UP000825890"/>
    </source>
</evidence>
<feature type="region of interest" description="Disordered" evidence="1">
    <location>
        <begin position="1"/>
        <end position="34"/>
    </location>
</feature>
<feature type="domain" description="Heterokaryon incompatibility" evidence="2">
    <location>
        <begin position="80"/>
        <end position="264"/>
    </location>
</feature>
<proteinExistence type="predicted"/>
<sequence>MEQRALPSEEHDATSIDNAEGTQPRGDLGATIPSAQYPSIYKPLPGPGHIRRLIVRPATCLNAPFECSIEVVPCHEDAEYTALSYAWAMQDGDSSLCRGLYVNSQNFAIRRNLFEALRRLRSDHEILRIWIDAICIDQGNFDERSEQVSNMAAVYKNANRVVAWLGEAEPNDDRNVSRLLQHLRATGCTGKCHLVYGSGLKRAMGLRSGTMDLVYWNPYLCSETTGEAISARSSYVRWSPFDNMRILEAFLGRRYFERRWVLQEISHARHNAFELRWGEHSFLDLNKFLNIVYTLRLSLDNSVLYDYTTLRQKVDTLTSVLSALTASAPQLSTLLTTCLEFRCSDVRDILYSLISIDPSCGIVPNYRLHVTTVSVRLTRYLLVNGQIMTWLLWLSFNRNQDTLPCESELLPSWSLRLTDRFFSPSIKDNRSVFATASMLNGDLDSLKELQEAMQCSVDANRLLLCRLRYLATVHEGELRDHDTKFHATVCHKDTSKIRKAKLAFDGVWQKIKLGDLLFTLPGLENPLKRVVLVLRQDPWSLGDMVFYVAAVVMADHESVAIDGVFTSRPLGGPLHIDVDDQDWPRPVVHVRIK</sequence>
<gene>
    <name evidence="3" type="ORF">CKM354_000879800</name>
</gene>
<dbReference type="RefSeq" id="XP_044660127.1">
    <property type="nucleotide sequence ID" value="XM_044804192.1"/>
</dbReference>
<evidence type="ECO:0000256" key="1">
    <source>
        <dbReference type="SAM" id="MobiDB-lite"/>
    </source>
</evidence>
<dbReference type="Proteomes" id="UP000825890">
    <property type="component" value="Unassembled WGS sequence"/>
</dbReference>
<dbReference type="GeneID" id="68294373"/>
<dbReference type="Pfam" id="PF06985">
    <property type="entry name" value="HET"/>
    <property type="match status" value="1"/>
</dbReference>